<keyword evidence="1" id="KW-0464">Manganese</keyword>
<dbReference type="GO" id="GO:0071713">
    <property type="term" value="F:para-aminobenzoyl-glutamate hydrolase activity"/>
    <property type="evidence" value="ECO:0007669"/>
    <property type="project" value="TreeGrafter"/>
</dbReference>
<feature type="binding site" evidence="1">
    <location>
        <position position="143"/>
    </location>
    <ligand>
        <name>Mn(2+)</name>
        <dbReference type="ChEBI" id="CHEBI:29035"/>
        <label>2</label>
    </ligand>
</feature>
<accession>A0A3P3RBA7</accession>
<sequence length="431" mass="45623">MSHSDTPSDWLVSLRRDLHRHPEPAWREFYTTSRIVDELETIGVDELLVGSEFIDPGTRIGVPEQAEIDRWDETARHAGAREDVLDRTADGVTGVLAVVRAGDGPTIGLRVDIDGLPRSESESDDHVPTAEGFRSETDAMHACGHDAHATVGVGVIESIVNESAFEGTLKVVFQPAEEVIGGGKAVAESGQLDDCDHLLATHVGLDHPTGEVVAGIDGFLAVHHFAATFTGESAHAGSHPNEGANAVQAVAAAVENLYAIPRHEDGATRVNAGVIEGGSAPNIIPETARFEGEVRGETTELKEYMREHATRVVKNAAAMHGCEVDIDAVGDAPSARSDDAIVDIVEDVARESDGVETVLRRDDLGGSEDATYLMQRVQDNGGTAAYVGIGTDHPGGHHTATFDVDEASVGIGVDVLTESIRRLAVGSNAER</sequence>
<dbReference type="GO" id="GO:0046872">
    <property type="term" value="F:metal ion binding"/>
    <property type="evidence" value="ECO:0007669"/>
    <property type="project" value="UniProtKB-KW"/>
</dbReference>
<dbReference type="GO" id="GO:0046657">
    <property type="term" value="P:folic acid catabolic process"/>
    <property type="evidence" value="ECO:0007669"/>
    <property type="project" value="TreeGrafter"/>
</dbReference>
<comment type="cofactor">
    <cofactor evidence="1">
        <name>Mn(2+)</name>
        <dbReference type="ChEBI" id="CHEBI:29035"/>
    </cofactor>
    <text evidence="1">The Mn(2+) ion enhances activity.</text>
</comment>
<dbReference type="PIRSF" id="PIRSF005962">
    <property type="entry name" value="Pept_M20D_amidohydro"/>
    <property type="match status" value="1"/>
</dbReference>
<dbReference type="GO" id="GO:0005737">
    <property type="term" value="C:cytoplasm"/>
    <property type="evidence" value="ECO:0007669"/>
    <property type="project" value="TreeGrafter"/>
</dbReference>
<dbReference type="Proteomes" id="UP000282322">
    <property type="component" value="Unassembled WGS sequence"/>
</dbReference>
<dbReference type="SUPFAM" id="SSF53187">
    <property type="entry name" value="Zn-dependent exopeptidases"/>
    <property type="match status" value="1"/>
</dbReference>
<protein>
    <submittedName>
        <fullName evidence="3">Amidohydrolase</fullName>
    </submittedName>
</protein>
<name>A0A3P3RBA7_9EURY</name>
<evidence type="ECO:0000256" key="1">
    <source>
        <dbReference type="PIRSR" id="PIRSR005962-1"/>
    </source>
</evidence>
<feature type="binding site" evidence="1">
    <location>
        <position position="398"/>
    </location>
    <ligand>
        <name>Mn(2+)</name>
        <dbReference type="ChEBI" id="CHEBI:29035"/>
        <label>2</label>
    </ligand>
</feature>
<evidence type="ECO:0000313" key="4">
    <source>
        <dbReference type="Proteomes" id="UP000282322"/>
    </source>
</evidence>
<feature type="binding site" evidence="1">
    <location>
        <position position="145"/>
    </location>
    <ligand>
        <name>Mn(2+)</name>
        <dbReference type="ChEBI" id="CHEBI:29035"/>
        <label>2</label>
    </ligand>
</feature>
<dbReference type="PANTHER" id="PTHR30575">
    <property type="entry name" value="PEPTIDASE M20"/>
    <property type="match status" value="1"/>
</dbReference>
<dbReference type="GO" id="GO:0016805">
    <property type="term" value="F:dipeptidase activity"/>
    <property type="evidence" value="ECO:0007669"/>
    <property type="project" value="TreeGrafter"/>
</dbReference>
<dbReference type="NCBIfam" id="TIGR01891">
    <property type="entry name" value="amidohydrolases"/>
    <property type="match status" value="1"/>
</dbReference>
<dbReference type="Gene3D" id="3.40.630.10">
    <property type="entry name" value="Zn peptidases"/>
    <property type="match status" value="2"/>
</dbReference>
<dbReference type="InterPro" id="IPR036264">
    <property type="entry name" value="Bact_exopeptidase_dim_dom"/>
</dbReference>
<proteinExistence type="predicted"/>
<dbReference type="PANTHER" id="PTHR30575:SF3">
    <property type="entry name" value="PEPTIDASE M20 DIMERISATION DOMAIN-CONTAINING PROTEIN"/>
    <property type="match status" value="1"/>
</dbReference>
<dbReference type="Pfam" id="PF07687">
    <property type="entry name" value="M20_dimer"/>
    <property type="match status" value="1"/>
</dbReference>
<feature type="binding site" evidence="1">
    <location>
        <position position="178"/>
    </location>
    <ligand>
        <name>Mn(2+)</name>
        <dbReference type="ChEBI" id="CHEBI:29035"/>
        <label>2</label>
    </ligand>
</feature>
<dbReference type="InterPro" id="IPR052030">
    <property type="entry name" value="Peptidase_M20/M20A_hydrolases"/>
</dbReference>
<keyword evidence="4" id="KW-1185">Reference proteome</keyword>
<organism evidence="3 4">
    <name type="scientific">Halocatena pleomorpha</name>
    <dbReference type="NCBI Taxonomy" id="1785090"/>
    <lineage>
        <taxon>Archaea</taxon>
        <taxon>Methanobacteriati</taxon>
        <taxon>Methanobacteriota</taxon>
        <taxon>Stenosarchaea group</taxon>
        <taxon>Halobacteria</taxon>
        <taxon>Halobacteriales</taxon>
        <taxon>Natronomonadaceae</taxon>
        <taxon>Halocatena</taxon>
    </lineage>
</organism>
<evidence type="ECO:0000313" key="3">
    <source>
        <dbReference type="EMBL" id="RRJ30761.1"/>
    </source>
</evidence>
<dbReference type="InterPro" id="IPR002933">
    <property type="entry name" value="Peptidase_M20"/>
</dbReference>
<dbReference type="OrthoDB" id="247417at2157"/>
<feature type="binding site" evidence="1">
    <location>
        <position position="202"/>
    </location>
    <ligand>
        <name>Mn(2+)</name>
        <dbReference type="ChEBI" id="CHEBI:29035"/>
        <label>2</label>
    </ligand>
</feature>
<dbReference type="InterPro" id="IPR011650">
    <property type="entry name" value="Peptidase_M20_dimer"/>
</dbReference>
<gene>
    <name evidence="3" type="ORF">EIK79_09010</name>
</gene>
<reference evidence="3 4" key="1">
    <citation type="submission" date="2018-11" db="EMBL/GenBank/DDBJ databases">
        <title>Taxonoimc description of Halomarina strain SPP-AMP-1.</title>
        <authorList>
            <person name="Pal Y."/>
            <person name="Srinivasana K."/>
            <person name="Verma A."/>
            <person name="Kumar P."/>
        </authorList>
    </citation>
    <scope>NUCLEOTIDE SEQUENCE [LARGE SCALE GENOMIC DNA]</scope>
    <source>
        <strain evidence="3 4">SPP-AMP-1</strain>
    </source>
</reference>
<comment type="caution">
    <text evidence="3">The sequence shown here is derived from an EMBL/GenBank/DDBJ whole genome shotgun (WGS) entry which is preliminary data.</text>
</comment>
<dbReference type="SUPFAM" id="SSF55031">
    <property type="entry name" value="Bacterial exopeptidase dimerisation domain"/>
    <property type="match status" value="1"/>
</dbReference>
<dbReference type="AlphaFoldDB" id="A0A3P3RBA7"/>
<keyword evidence="1" id="KW-0479">Metal-binding</keyword>
<dbReference type="Pfam" id="PF01546">
    <property type="entry name" value="Peptidase_M20"/>
    <property type="match status" value="1"/>
</dbReference>
<dbReference type="InterPro" id="IPR017439">
    <property type="entry name" value="Amidohydrolase"/>
</dbReference>
<dbReference type="EMBL" id="RRCH01000019">
    <property type="protein sequence ID" value="RRJ30761.1"/>
    <property type="molecule type" value="Genomic_DNA"/>
</dbReference>
<feature type="domain" description="Peptidase M20 dimerisation" evidence="2">
    <location>
        <begin position="225"/>
        <end position="315"/>
    </location>
</feature>
<evidence type="ECO:0000259" key="2">
    <source>
        <dbReference type="Pfam" id="PF07687"/>
    </source>
</evidence>